<organism evidence="1">
    <name type="scientific">Streptomyces sp. R35</name>
    <dbReference type="NCBI Taxonomy" id="3238630"/>
    <lineage>
        <taxon>Bacteria</taxon>
        <taxon>Bacillati</taxon>
        <taxon>Actinomycetota</taxon>
        <taxon>Actinomycetes</taxon>
        <taxon>Kitasatosporales</taxon>
        <taxon>Streptomycetaceae</taxon>
        <taxon>Streptomyces</taxon>
    </lineage>
</organism>
<protein>
    <submittedName>
        <fullName evidence="1">ATP-binding protein</fullName>
    </submittedName>
</protein>
<keyword evidence="1" id="KW-0547">Nucleotide-binding</keyword>
<dbReference type="InterPro" id="IPR036890">
    <property type="entry name" value="HATPase_C_sf"/>
</dbReference>
<dbReference type="RefSeq" id="WP_369265241.1">
    <property type="nucleotide sequence ID" value="NZ_CP163440.1"/>
</dbReference>
<dbReference type="Gene3D" id="3.30.565.10">
    <property type="entry name" value="Histidine kinase-like ATPase, C-terminal domain"/>
    <property type="match status" value="1"/>
</dbReference>
<reference evidence="1" key="1">
    <citation type="submission" date="2024-07" db="EMBL/GenBank/DDBJ databases">
        <authorList>
            <person name="Yu S.T."/>
        </authorList>
    </citation>
    <scope>NUCLEOTIDE SEQUENCE</scope>
    <source>
        <strain evidence="1">R35</strain>
    </source>
</reference>
<proteinExistence type="predicted"/>
<keyword evidence="1" id="KW-0067">ATP-binding</keyword>
<dbReference type="CDD" id="cd16936">
    <property type="entry name" value="HATPase_RsbW-like"/>
    <property type="match status" value="1"/>
</dbReference>
<gene>
    <name evidence="1" type="ORF">AB5J50_50710</name>
</gene>
<dbReference type="GO" id="GO:0005524">
    <property type="term" value="F:ATP binding"/>
    <property type="evidence" value="ECO:0007669"/>
    <property type="project" value="UniProtKB-KW"/>
</dbReference>
<dbReference type="SUPFAM" id="SSF55874">
    <property type="entry name" value="ATPase domain of HSP90 chaperone/DNA topoisomerase II/histidine kinase"/>
    <property type="match status" value="1"/>
</dbReference>
<evidence type="ECO:0000313" key="1">
    <source>
        <dbReference type="EMBL" id="XDQ68430.1"/>
    </source>
</evidence>
<dbReference type="EMBL" id="CP163440">
    <property type="protein sequence ID" value="XDQ68430.1"/>
    <property type="molecule type" value="Genomic_DNA"/>
</dbReference>
<dbReference type="AlphaFoldDB" id="A0AB39SJG1"/>
<name>A0AB39SJG1_9ACTN</name>
<sequence length="288" mass="31245">MTHATPIATPAAPSHKVVGTVPGHARVVLYTSSCDSKIALSALTVLSDFAFRQGWTVVQEVYDLAPLDVPRYRRTGWRTVEQILTNGEDTGLVAPAEQEIAWHPGDRTALRVWLLGLPAFAAYPHAGRHGNTRLHSDFNGLTDTTPSPICAPVDRHWARSYTLRPESLRQVRTDAYTRLTLLNWTGNNAAAVEVLARLAKNAVVHAAPVDGTSAHIDVRLAVTEKDELLIDVGDPSPEFPDCAAAIRGEKGSGLWDVRRLGADVSWILSENGRGKTVRAHLLPGEVPA</sequence>
<accession>A0AB39SJG1</accession>